<dbReference type="InterPro" id="IPR036249">
    <property type="entry name" value="Thioredoxin-like_sf"/>
</dbReference>
<feature type="chain" id="PRO_5030138118" evidence="2">
    <location>
        <begin position="23"/>
        <end position="159"/>
    </location>
</feature>
<dbReference type="PROSITE" id="PS51352">
    <property type="entry name" value="THIOREDOXIN_2"/>
    <property type="match status" value="1"/>
</dbReference>
<name>A0A5S9Q887_9GAMM</name>
<keyword evidence="1" id="KW-0676">Redox-active center</keyword>
<protein>
    <submittedName>
        <fullName evidence="4">Thiol-disulfide oxidoreductase ResA</fullName>
    </submittedName>
</protein>
<dbReference type="OrthoDB" id="9796554at2"/>
<feature type="domain" description="Thioredoxin" evidence="3">
    <location>
        <begin position="9"/>
        <end position="154"/>
    </location>
</feature>
<dbReference type="InterPro" id="IPR017937">
    <property type="entry name" value="Thioredoxin_CS"/>
</dbReference>
<accession>A0A5S9Q887</accession>
<dbReference type="InterPro" id="IPR013766">
    <property type="entry name" value="Thioredoxin_domain"/>
</dbReference>
<dbReference type="InterPro" id="IPR050553">
    <property type="entry name" value="Thioredoxin_ResA/DsbE_sf"/>
</dbReference>
<feature type="signal peptide" evidence="2">
    <location>
        <begin position="1"/>
        <end position="22"/>
    </location>
</feature>
<dbReference type="EMBL" id="CACSII010000017">
    <property type="protein sequence ID" value="CAA0113259.1"/>
    <property type="molecule type" value="Genomic_DNA"/>
</dbReference>
<proteinExistence type="predicted"/>
<evidence type="ECO:0000256" key="2">
    <source>
        <dbReference type="SAM" id="SignalP"/>
    </source>
</evidence>
<dbReference type="PROSITE" id="PS00194">
    <property type="entry name" value="THIOREDOXIN_1"/>
    <property type="match status" value="1"/>
</dbReference>
<evidence type="ECO:0000259" key="3">
    <source>
        <dbReference type="PROSITE" id="PS51352"/>
    </source>
</evidence>
<sequence length="159" mass="17601">MTFIIRQFALCLLVVSSLSAHAYKSGDMVAPEIAEELSLSKRVTIVDFFAAWCVSCRIEIPVLSKAYESMDQSLIEVVGVDVDDTLEKAQKFQKEMREKGMTFRVVNDIDQSIIQAFGPKGMPALYYIIDGKVVGARLGAIPHIDKQVMADLKSLGVLK</sequence>
<dbReference type="CDD" id="cd02966">
    <property type="entry name" value="TlpA_like_family"/>
    <property type="match status" value="1"/>
</dbReference>
<evidence type="ECO:0000313" key="4">
    <source>
        <dbReference type="EMBL" id="CAA0113259.1"/>
    </source>
</evidence>
<dbReference type="PANTHER" id="PTHR42852:SF13">
    <property type="entry name" value="PROTEIN DIPZ"/>
    <property type="match status" value="1"/>
</dbReference>
<evidence type="ECO:0000256" key="1">
    <source>
        <dbReference type="ARBA" id="ARBA00023284"/>
    </source>
</evidence>
<evidence type="ECO:0000313" key="5">
    <source>
        <dbReference type="Proteomes" id="UP000434580"/>
    </source>
</evidence>
<gene>
    <name evidence="4" type="primary">resA_1</name>
    <name evidence="4" type="ORF">DPBNPPHM_01644</name>
</gene>
<dbReference type="Gene3D" id="3.40.30.10">
    <property type="entry name" value="Glutaredoxin"/>
    <property type="match status" value="1"/>
</dbReference>
<reference evidence="4 5" key="1">
    <citation type="submission" date="2019-11" db="EMBL/GenBank/DDBJ databases">
        <authorList>
            <person name="Holert J."/>
        </authorList>
    </citation>
    <scope>NUCLEOTIDE SEQUENCE [LARGE SCALE GENOMIC DNA]</scope>
    <source>
        <strain evidence="4">BC5_2</strain>
    </source>
</reference>
<organism evidence="4 5">
    <name type="scientific">BD1-7 clade bacterium</name>
    <dbReference type="NCBI Taxonomy" id="2029982"/>
    <lineage>
        <taxon>Bacteria</taxon>
        <taxon>Pseudomonadati</taxon>
        <taxon>Pseudomonadota</taxon>
        <taxon>Gammaproteobacteria</taxon>
        <taxon>Cellvibrionales</taxon>
        <taxon>Spongiibacteraceae</taxon>
        <taxon>BD1-7 clade</taxon>
    </lineage>
</organism>
<dbReference type="SUPFAM" id="SSF52833">
    <property type="entry name" value="Thioredoxin-like"/>
    <property type="match status" value="1"/>
</dbReference>
<dbReference type="Pfam" id="PF00578">
    <property type="entry name" value="AhpC-TSA"/>
    <property type="match status" value="1"/>
</dbReference>
<dbReference type="AlphaFoldDB" id="A0A5S9Q887"/>
<dbReference type="PANTHER" id="PTHR42852">
    <property type="entry name" value="THIOL:DISULFIDE INTERCHANGE PROTEIN DSBE"/>
    <property type="match status" value="1"/>
</dbReference>
<dbReference type="InterPro" id="IPR000866">
    <property type="entry name" value="AhpC/TSA"/>
</dbReference>
<dbReference type="Proteomes" id="UP000434580">
    <property type="component" value="Unassembled WGS sequence"/>
</dbReference>
<dbReference type="GO" id="GO:0015036">
    <property type="term" value="F:disulfide oxidoreductase activity"/>
    <property type="evidence" value="ECO:0007669"/>
    <property type="project" value="UniProtKB-ARBA"/>
</dbReference>
<keyword evidence="2" id="KW-0732">Signal</keyword>
<dbReference type="GO" id="GO:0016209">
    <property type="term" value="F:antioxidant activity"/>
    <property type="evidence" value="ECO:0007669"/>
    <property type="project" value="InterPro"/>
</dbReference>